<dbReference type="InterPro" id="IPR002828">
    <property type="entry name" value="SurE-like_Pase/nucleotidase"/>
</dbReference>
<dbReference type="Pfam" id="PF01975">
    <property type="entry name" value="SurE"/>
    <property type="match status" value="1"/>
</dbReference>
<dbReference type="GO" id="GO:0008253">
    <property type="term" value="F:5'-nucleotidase activity"/>
    <property type="evidence" value="ECO:0007669"/>
    <property type="project" value="UniProtKB-EC"/>
</dbReference>
<protein>
    <recommendedName>
        <fullName evidence="3">5'-nucleotidase</fullName>
        <ecNumber evidence="3">3.1.3.5</ecNumber>
    </recommendedName>
</protein>
<gene>
    <name evidence="7" type="ORF">DNL40_11395</name>
</gene>
<evidence type="ECO:0000256" key="5">
    <source>
        <dbReference type="ARBA" id="ARBA00022801"/>
    </source>
</evidence>
<sequence>MLALVTNDDGIGSPGLGVLARVAHAAGYDVVVAAPAEESSGASAALHGAEVDGRLVVEPRDLPGVPDGVRVLAVAADPALIAFSAAYGAFGDRPDVVLSGVNRGPNVGNAILHSGTVGAALSATALGIRSVAVSLDAAEPRHWETAELVAAHALAWFQGVDAGQRTLNINVPDVPAGELRGLRQAPLASFGAVHARIAPADEGSSTGSGDHDRDDQSVVLRYEGTERQTEPESDAGLLQAGWATATLLLAPYADTSLEVPPL</sequence>
<dbReference type="RefSeq" id="WP_111251386.1">
    <property type="nucleotide sequence ID" value="NZ_QKWH01000009.1"/>
</dbReference>
<keyword evidence="4" id="KW-0479">Metal-binding</keyword>
<evidence type="ECO:0000313" key="7">
    <source>
        <dbReference type="EMBL" id="PZR52489.1"/>
    </source>
</evidence>
<feature type="domain" description="Survival protein SurE-like phosphatase/nucleotidase" evidence="6">
    <location>
        <begin position="4"/>
        <end position="187"/>
    </location>
</feature>
<name>A0A2W5WLR9_9MICO</name>
<evidence type="ECO:0000256" key="3">
    <source>
        <dbReference type="ARBA" id="ARBA00012643"/>
    </source>
</evidence>
<keyword evidence="5" id="KW-0378">Hydrolase</keyword>
<dbReference type="EC" id="3.1.3.5" evidence="3"/>
<comment type="catalytic activity">
    <reaction evidence="1">
        <text>a ribonucleoside 5'-phosphate + H2O = a ribonucleoside + phosphate</text>
        <dbReference type="Rhea" id="RHEA:12484"/>
        <dbReference type="ChEBI" id="CHEBI:15377"/>
        <dbReference type="ChEBI" id="CHEBI:18254"/>
        <dbReference type="ChEBI" id="CHEBI:43474"/>
        <dbReference type="ChEBI" id="CHEBI:58043"/>
        <dbReference type="EC" id="3.1.3.5"/>
    </reaction>
</comment>
<organism evidence="7 8">
    <name type="scientific">Xylanimonas oleitrophica</name>
    <dbReference type="NCBI Taxonomy" id="2607479"/>
    <lineage>
        <taxon>Bacteria</taxon>
        <taxon>Bacillati</taxon>
        <taxon>Actinomycetota</taxon>
        <taxon>Actinomycetes</taxon>
        <taxon>Micrococcales</taxon>
        <taxon>Promicromonosporaceae</taxon>
        <taxon>Xylanimonas</taxon>
    </lineage>
</organism>
<dbReference type="InterPro" id="IPR030048">
    <property type="entry name" value="SurE"/>
</dbReference>
<comment type="caution">
    <text evidence="7">The sequence shown here is derived from an EMBL/GenBank/DDBJ whole genome shotgun (WGS) entry which is preliminary data.</text>
</comment>
<dbReference type="Gene3D" id="3.40.1210.10">
    <property type="entry name" value="Survival protein SurE-like phosphatase/nucleotidase"/>
    <property type="match status" value="1"/>
</dbReference>
<evidence type="ECO:0000256" key="2">
    <source>
        <dbReference type="ARBA" id="ARBA00011062"/>
    </source>
</evidence>
<dbReference type="InterPro" id="IPR036523">
    <property type="entry name" value="SurE-like_sf"/>
</dbReference>
<evidence type="ECO:0000256" key="4">
    <source>
        <dbReference type="ARBA" id="ARBA00022723"/>
    </source>
</evidence>
<accession>A0A2W5WLR9</accession>
<evidence type="ECO:0000259" key="6">
    <source>
        <dbReference type="Pfam" id="PF01975"/>
    </source>
</evidence>
<comment type="similarity">
    <text evidence="2">Belongs to the SurE nucleotidase family.</text>
</comment>
<keyword evidence="8" id="KW-1185">Reference proteome</keyword>
<dbReference type="EMBL" id="QKWH01000009">
    <property type="protein sequence ID" value="PZR52489.1"/>
    <property type="molecule type" value="Genomic_DNA"/>
</dbReference>
<proteinExistence type="inferred from homology"/>
<evidence type="ECO:0000313" key="8">
    <source>
        <dbReference type="Proteomes" id="UP000248783"/>
    </source>
</evidence>
<evidence type="ECO:0000256" key="1">
    <source>
        <dbReference type="ARBA" id="ARBA00000815"/>
    </source>
</evidence>
<dbReference type="GO" id="GO:0046872">
    <property type="term" value="F:metal ion binding"/>
    <property type="evidence" value="ECO:0007669"/>
    <property type="project" value="UniProtKB-KW"/>
</dbReference>
<dbReference type="SUPFAM" id="SSF64167">
    <property type="entry name" value="SurE-like"/>
    <property type="match status" value="1"/>
</dbReference>
<reference evidence="7 8" key="1">
    <citation type="submission" date="2018-06" db="EMBL/GenBank/DDBJ databases">
        <title>Whole genome sequencing of a novel hydrocarbon degrading bacterial strain, PW21 isolated from oil contaminated produced water sample.</title>
        <authorList>
            <person name="Nagkirti P."/>
            <person name="Shaikh A."/>
            <person name="Gowdaman V."/>
            <person name="Engineer A.E."/>
            <person name="Dagar S."/>
            <person name="Dhakephalkar P.K."/>
        </authorList>
    </citation>
    <scope>NUCLEOTIDE SEQUENCE [LARGE SCALE GENOMIC DNA]</scope>
    <source>
        <strain evidence="7 8">PW21</strain>
    </source>
</reference>
<dbReference type="PANTHER" id="PTHR30457:SF0">
    <property type="entry name" value="PHOSPHATASE, PUTATIVE (AFU_ORTHOLOGUE AFUA_4G01070)-RELATED"/>
    <property type="match status" value="1"/>
</dbReference>
<dbReference type="Proteomes" id="UP000248783">
    <property type="component" value="Unassembled WGS sequence"/>
</dbReference>
<dbReference type="AlphaFoldDB" id="A0A2W5WLR9"/>
<dbReference type="PANTHER" id="PTHR30457">
    <property type="entry name" value="5'-NUCLEOTIDASE SURE"/>
    <property type="match status" value="1"/>
</dbReference>